<comment type="caution">
    <text evidence="2">The sequence shown here is derived from an EMBL/GenBank/DDBJ whole genome shotgun (WGS) entry which is preliminary data.</text>
</comment>
<dbReference type="EMBL" id="JACHIP010000070">
    <property type="protein sequence ID" value="MBB5061654.1"/>
    <property type="molecule type" value="Genomic_DNA"/>
</dbReference>
<proteinExistence type="predicted"/>
<reference evidence="2 3" key="1">
    <citation type="submission" date="2020-08" db="EMBL/GenBank/DDBJ databases">
        <title>Genomic Encyclopedia of Type Strains, Phase IV (KMG-V): Genome sequencing to study the core and pangenomes of soil and plant-associated prokaryotes.</title>
        <authorList>
            <person name="Whitman W."/>
        </authorList>
    </citation>
    <scope>NUCLEOTIDE SEQUENCE [LARGE SCALE GENOMIC DNA]</scope>
    <source>
        <strain evidence="2 3">M8UP14</strain>
    </source>
</reference>
<gene>
    <name evidence="2" type="ORF">HDF16_006390</name>
</gene>
<dbReference type="PANTHER" id="PTHR12558:SF13">
    <property type="entry name" value="CELL DIVISION CYCLE PROTEIN 27 HOMOLOG"/>
    <property type="match status" value="1"/>
</dbReference>
<dbReference type="Proteomes" id="UP000540989">
    <property type="component" value="Unassembled WGS sequence"/>
</dbReference>
<sequence>FLIHHFGYVEDTTVRRSQKENLYYSLALKKVIGSPESYEAVLGAGIAELDHAKHAKAALPYFEQAIGLSPFSAGAWVYHSICLTRLGRYDEALTDIHRAISLDPTNALANSTLGDVYLQTGNHQNARLAYEHD</sequence>
<accession>A0A7W8E7Q3</accession>
<organism evidence="2 3">
    <name type="scientific">Granulicella aggregans</name>
    <dbReference type="NCBI Taxonomy" id="474949"/>
    <lineage>
        <taxon>Bacteria</taxon>
        <taxon>Pseudomonadati</taxon>
        <taxon>Acidobacteriota</taxon>
        <taxon>Terriglobia</taxon>
        <taxon>Terriglobales</taxon>
        <taxon>Acidobacteriaceae</taxon>
        <taxon>Granulicella</taxon>
    </lineage>
</organism>
<dbReference type="AlphaFoldDB" id="A0A7W8E7Q3"/>
<dbReference type="PROSITE" id="PS50005">
    <property type="entry name" value="TPR"/>
    <property type="match status" value="1"/>
</dbReference>
<dbReference type="Pfam" id="PF13414">
    <property type="entry name" value="TPR_11"/>
    <property type="match status" value="1"/>
</dbReference>
<dbReference type="PANTHER" id="PTHR12558">
    <property type="entry name" value="CELL DIVISION CYCLE 16,23,27"/>
    <property type="match status" value="1"/>
</dbReference>
<dbReference type="Gene3D" id="1.25.40.10">
    <property type="entry name" value="Tetratricopeptide repeat domain"/>
    <property type="match status" value="1"/>
</dbReference>
<dbReference type="RefSeq" id="WP_184224636.1">
    <property type="nucleotide sequence ID" value="NZ_JACHIP010000070.1"/>
</dbReference>
<feature type="non-terminal residue" evidence="2">
    <location>
        <position position="1"/>
    </location>
</feature>
<protein>
    <submittedName>
        <fullName evidence="2">Flp pilus assembly protein TadD</fullName>
    </submittedName>
</protein>
<keyword evidence="3" id="KW-1185">Reference proteome</keyword>
<feature type="repeat" description="TPR" evidence="1">
    <location>
        <begin position="73"/>
        <end position="106"/>
    </location>
</feature>
<keyword evidence="1" id="KW-0802">TPR repeat</keyword>
<evidence type="ECO:0000313" key="2">
    <source>
        <dbReference type="EMBL" id="MBB5061654.1"/>
    </source>
</evidence>
<dbReference type="Pfam" id="PF13432">
    <property type="entry name" value="TPR_16"/>
    <property type="match status" value="1"/>
</dbReference>
<dbReference type="InterPro" id="IPR019734">
    <property type="entry name" value="TPR_rpt"/>
</dbReference>
<evidence type="ECO:0000313" key="3">
    <source>
        <dbReference type="Proteomes" id="UP000540989"/>
    </source>
</evidence>
<dbReference type="SUPFAM" id="SSF48452">
    <property type="entry name" value="TPR-like"/>
    <property type="match status" value="1"/>
</dbReference>
<name>A0A7W8E7Q3_9BACT</name>
<dbReference type="InterPro" id="IPR011990">
    <property type="entry name" value="TPR-like_helical_dom_sf"/>
</dbReference>
<evidence type="ECO:0000256" key="1">
    <source>
        <dbReference type="PROSITE-ProRule" id="PRU00339"/>
    </source>
</evidence>